<keyword evidence="2" id="KW-0963">Cytoplasm</keyword>
<keyword evidence="4" id="KW-0378">Hydrolase</keyword>
<dbReference type="InterPro" id="IPR023562">
    <property type="entry name" value="ClpP/TepA"/>
</dbReference>
<dbReference type="PRINTS" id="PR00127">
    <property type="entry name" value="CLPPROTEASEP"/>
</dbReference>
<dbReference type="NCBIfam" id="NF045542">
    <property type="entry name" value="Clp_rel_HeadMat"/>
    <property type="match status" value="1"/>
</dbReference>
<dbReference type="InterPro" id="IPR001907">
    <property type="entry name" value="ClpP"/>
</dbReference>
<keyword evidence="3" id="KW-0645">Protease</keyword>
<dbReference type="PANTHER" id="PTHR10381:SF70">
    <property type="entry name" value="ATP-DEPENDENT CLP PROTEASE PROTEOLYTIC SUBUNIT"/>
    <property type="match status" value="1"/>
</dbReference>
<evidence type="ECO:0000256" key="1">
    <source>
        <dbReference type="ARBA" id="ARBA00007039"/>
    </source>
</evidence>
<evidence type="ECO:0000256" key="4">
    <source>
        <dbReference type="ARBA" id="ARBA00022801"/>
    </source>
</evidence>
<dbReference type="Gene3D" id="3.90.226.10">
    <property type="entry name" value="2-enoyl-CoA Hydratase, Chain A, domain 1"/>
    <property type="match status" value="1"/>
</dbReference>
<evidence type="ECO:0000313" key="7">
    <source>
        <dbReference type="EMBL" id="APM39935.1"/>
    </source>
</evidence>
<dbReference type="AlphaFoldDB" id="A0A1L5FA93"/>
<evidence type="ECO:0000256" key="3">
    <source>
        <dbReference type="ARBA" id="ARBA00022670"/>
    </source>
</evidence>
<dbReference type="GO" id="GO:0051117">
    <property type="term" value="F:ATPase binding"/>
    <property type="evidence" value="ECO:0007669"/>
    <property type="project" value="TreeGrafter"/>
</dbReference>
<protein>
    <recommendedName>
        <fullName evidence="6">ATP-dependent Clp protease proteolytic subunit</fullName>
    </recommendedName>
</protein>
<keyword evidence="5" id="KW-0720">Serine protease</keyword>
<evidence type="ECO:0000256" key="6">
    <source>
        <dbReference type="RuleBase" id="RU003567"/>
    </source>
</evidence>
<dbReference type="GO" id="GO:0009368">
    <property type="term" value="C:endopeptidase Clp complex"/>
    <property type="evidence" value="ECO:0007669"/>
    <property type="project" value="TreeGrafter"/>
</dbReference>
<dbReference type="CDD" id="cd07016">
    <property type="entry name" value="S14_ClpP_1"/>
    <property type="match status" value="1"/>
</dbReference>
<sequence length="249" mass="28228">MSFWNFKNSEENEEEIELRIDGDIAMDDDFWSMLFGIENVTPKGFMAELSKYKGKDINVWINSYGGDVYAASRIYTALKEHKEKVKVKIDGVAISAASVIAMAGDEILMSPTSICMVHNPWGNFQGEAKDLRHGADVLDEVKETIINAYQLKTGKSRAKISQMMDEETWMSAKKAVSEGFVDGILYSESEGETAQNSFMFSRLRVQNSVNDSTRKFIEQYNKRFKELKQDGEANKIKLLKARLALECEL</sequence>
<evidence type="ECO:0000313" key="8">
    <source>
        <dbReference type="Proteomes" id="UP000184604"/>
    </source>
</evidence>
<dbReference type="Pfam" id="PF00574">
    <property type="entry name" value="CLP_protease"/>
    <property type="match status" value="1"/>
</dbReference>
<dbReference type="Proteomes" id="UP000184604">
    <property type="component" value="Chromosome"/>
</dbReference>
<dbReference type="GO" id="GO:0004252">
    <property type="term" value="F:serine-type endopeptidase activity"/>
    <property type="evidence" value="ECO:0007669"/>
    <property type="project" value="InterPro"/>
</dbReference>
<reference evidence="7 8" key="1">
    <citation type="submission" date="2016-12" db="EMBL/GenBank/DDBJ databases">
        <title>Complete genome sequence of Clostridium kluyveri JZZ isolated from the pit mud of a Chinese flavor liquor-making factory.</title>
        <authorList>
            <person name="Wang Y."/>
        </authorList>
    </citation>
    <scope>NUCLEOTIDE SEQUENCE [LARGE SCALE GENOMIC DNA]</scope>
    <source>
        <strain evidence="7 8">JZZ</strain>
    </source>
</reference>
<comment type="similarity">
    <text evidence="1 6">Belongs to the peptidase S14 family.</text>
</comment>
<dbReference type="SUPFAM" id="SSF52096">
    <property type="entry name" value="ClpP/crotonase"/>
    <property type="match status" value="1"/>
</dbReference>
<evidence type="ECO:0000256" key="2">
    <source>
        <dbReference type="ARBA" id="ARBA00022490"/>
    </source>
</evidence>
<name>A0A1L5FA93_CLOKL</name>
<dbReference type="EMBL" id="CP018335">
    <property type="protein sequence ID" value="APM39935.1"/>
    <property type="molecule type" value="Genomic_DNA"/>
</dbReference>
<proteinExistence type="inferred from homology"/>
<gene>
    <name evidence="7" type="ORF">BS101_14950</name>
</gene>
<accession>A0A1L5FA93</accession>
<dbReference type="GO" id="GO:0004176">
    <property type="term" value="F:ATP-dependent peptidase activity"/>
    <property type="evidence" value="ECO:0007669"/>
    <property type="project" value="InterPro"/>
</dbReference>
<evidence type="ECO:0000256" key="5">
    <source>
        <dbReference type="ARBA" id="ARBA00022825"/>
    </source>
</evidence>
<organism evidence="7 8">
    <name type="scientific">Clostridium kluyveri</name>
    <dbReference type="NCBI Taxonomy" id="1534"/>
    <lineage>
        <taxon>Bacteria</taxon>
        <taxon>Bacillati</taxon>
        <taxon>Bacillota</taxon>
        <taxon>Clostridia</taxon>
        <taxon>Eubacteriales</taxon>
        <taxon>Clostridiaceae</taxon>
        <taxon>Clostridium</taxon>
    </lineage>
</organism>
<dbReference type="GO" id="GO:0006515">
    <property type="term" value="P:protein quality control for misfolded or incompletely synthesized proteins"/>
    <property type="evidence" value="ECO:0007669"/>
    <property type="project" value="TreeGrafter"/>
</dbReference>
<dbReference type="InterPro" id="IPR029045">
    <property type="entry name" value="ClpP/crotonase-like_dom_sf"/>
</dbReference>
<dbReference type="PANTHER" id="PTHR10381">
    <property type="entry name" value="ATP-DEPENDENT CLP PROTEASE PROTEOLYTIC SUBUNIT"/>
    <property type="match status" value="1"/>
</dbReference>